<dbReference type="Pfam" id="PF00583">
    <property type="entry name" value="Acetyltransf_1"/>
    <property type="match status" value="1"/>
</dbReference>
<dbReference type="Gene3D" id="3.40.630.30">
    <property type="match status" value="1"/>
</dbReference>
<evidence type="ECO:0000259" key="1">
    <source>
        <dbReference type="PROSITE" id="PS51186"/>
    </source>
</evidence>
<evidence type="ECO:0000313" key="2">
    <source>
        <dbReference type="EMBL" id="RVT47227.1"/>
    </source>
</evidence>
<dbReference type="GO" id="GO:0016747">
    <property type="term" value="F:acyltransferase activity, transferring groups other than amino-acyl groups"/>
    <property type="evidence" value="ECO:0007669"/>
    <property type="project" value="InterPro"/>
</dbReference>
<dbReference type="EMBL" id="SACT01000021">
    <property type="protein sequence ID" value="RVT47227.1"/>
    <property type="molecule type" value="Genomic_DNA"/>
</dbReference>
<dbReference type="AlphaFoldDB" id="A0A3S2TLL1"/>
<dbReference type="InterPro" id="IPR016181">
    <property type="entry name" value="Acyl_CoA_acyltransferase"/>
</dbReference>
<evidence type="ECO:0000313" key="3">
    <source>
        <dbReference type="Proteomes" id="UP000288178"/>
    </source>
</evidence>
<comment type="caution">
    <text evidence="2">The sequence shown here is derived from an EMBL/GenBank/DDBJ whole genome shotgun (WGS) entry which is preliminary data.</text>
</comment>
<proteinExistence type="predicted"/>
<feature type="domain" description="N-acetyltransferase" evidence="1">
    <location>
        <begin position="1"/>
        <end position="141"/>
    </location>
</feature>
<accession>A0A3S2TLL1</accession>
<reference evidence="2 3" key="1">
    <citation type="submission" date="2019-01" db="EMBL/GenBank/DDBJ databases">
        <authorList>
            <person name="Chen W.-M."/>
        </authorList>
    </citation>
    <scope>NUCLEOTIDE SEQUENCE [LARGE SCALE GENOMIC DNA]</scope>
    <source>
        <strain evidence="2 3">ICH-3</strain>
    </source>
</reference>
<dbReference type="RefSeq" id="WP_128201642.1">
    <property type="nucleotide sequence ID" value="NZ_SACT01000021.1"/>
</dbReference>
<sequence length="147" mass="16111">MPEFRYESHDGLPEEESTIVDKGLGDFNDQAAPLHEVQALSCFVRDEAGHVIGGAIGRRWGQLCELQQLWVAASYRGNGLGVGLVQAFERHGIEKGCTSFYLETLSFQAPEFYKKLGYAVAFARSGYPHGIGKYHMVKELGGAETAA</sequence>
<gene>
    <name evidence="2" type="ORF">ENE75_24320</name>
</gene>
<protein>
    <submittedName>
        <fullName evidence="2">GNAT family N-acetyltransferase</fullName>
    </submittedName>
</protein>
<name>A0A3S2TLL1_9BURK</name>
<dbReference type="InterPro" id="IPR000182">
    <property type="entry name" value="GNAT_dom"/>
</dbReference>
<organism evidence="2 3">
    <name type="scientific">Rubrivivax albus</name>
    <dbReference type="NCBI Taxonomy" id="2499835"/>
    <lineage>
        <taxon>Bacteria</taxon>
        <taxon>Pseudomonadati</taxon>
        <taxon>Pseudomonadota</taxon>
        <taxon>Betaproteobacteria</taxon>
        <taxon>Burkholderiales</taxon>
        <taxon>Sphaerotilaceae</taxon>
        <taxon>Rubrivivax</taxon>
    </lineage>
</organism>
<keyword evidence="2" id="KW-0808">Transferase</keyword>
<dbReference type="Proteomes" id="UP000288178">
    <property type="component" value="Unassembled WGS sequence"/>
</dbReference>
<dbReference type="SUPFAM" id="SSF55729">
    <property type="entry name" value="Acyl-CoA N-acyltransferases (Nat)"/>
    <property type="match status" value="1"/>
</dbReference>
<keyword evidence="3" id="KW-1185">Reference proteome</keyword>
<dbReference type="CDD" id="cd04301">
    <property type="entry name" value="NAT_SF"/>
    <property type="match status" value="1"/>
</dbReference>
<dbReference type="PROSITE" id="PS51186">
    <property type="entry name" value="GNAT"/>
    <property type="match status" value="1"/>
</dbReference>
<dbReference type="OrthoDB" id="9787920at2"/>